<sequence length="169" mass="19642">MPHLGRTPHSLDPLHSPTVPTHSFRFVLEFCPRITYPSTTEISTHQDPSTTEVEVYSCRKRRLTERVELELRIVIVGSPPHQRHQLFHHGCTRHLLLRYDNCHRRNQLQPLQHLPVQSLLPFRYSSAVAVAVAIGDRESRTQLQSLSLESSDSSEFHWRVEMEQRVGPR</sequence>
<reference evidence="1" key="1">
    <citation type="submission" date="2019-11" db="EMBL/GenBank/DDBJ databases">
        <authorList>
            <person name="Liu Y."/>
            <person name="Hou J."/>
            <person name="Li T.-Q."/>
            <person name="Guan C.-H."/>
            <person name="Wu X."/>
            <person name="Wu H.-Z."/>
            <person name="Ling F."/>
            <person name="Zhang R."/>
            <person name="Shi X.-G."/>
            <person name="Ren J.-P."/>
            <person name="Chen E.-F."/>
            <person name="Sun J.-M."/>
        </authorList>
    </citation>
    <scope>NUCLEOTIDE SEQUENCE</scope>
    <source>
        <strain evidence="1">Adult_tree_wgs_1</strain>
        <tissue evidence="1">Leaves</tissue>
    </source>
</reference>
<protein>
    <submittedName>
        <fullName evidence="1">Uncharacterized protein</fullName>
    </submittedName>
</protein>
<dbReference type="Proteomes" id="UP000626092">
    <property type="component" value="Unassembled WGS sequence"/>
</dbReference>
<evidence type="ECO:0000313" key="2">
    <source>
        <dbReference type="Proteomes" id="UP000626092"/>
    </source>
</evidence>
<dbReference type="EMBL" id="WJXA01000001">
    <property type="protein sequence ID" value="KAF7153795.1"/>
    <property type="molecule type" value="Genomic_DNA"/>
</dbReference>
<proteinExistence type="predicted"/>
<dbReference type="AlphaFoldDB" id="A0A834LZ82"/>
<gene>
    <name evidence="1" type="ORF">RHSIM_Rhsim01G0029100</name>
</gene>
<accession>A0A834LZ82</accession>
<name>A0A834LZ82_RHOSS</name>
<organism evidence="1 2">
    <name type="scientific">Rhododendron simsii</name>
    <name type="common">Sims's rhododendron</name>
    <dbReference type="NCBI Taxonomy" id="118357"/>
    <lineage>
        <taxon>Eukaryota</taxon>
        <taxon>Viridiplantae</taxon>
        <taxon>Streptophyta</taxon>
        <taxon>Embryophyta</taxon>
        <taxon>Tracheophyta</taxon>
        <taxon>Spermatophyta</taxon>
        <taxon>Magnoliopsida</taxon>
        <taxon>eudicotyledons</taxon>
        <taxon>Gunneridae</taxon>
        <taxon>Pentapetalae</taxon>
        <taxon>asterids</taxon>
        <taxon>Ericales</taxon>
        <taxon>Ericaceae</taxon>
        <taxon>Ericoideae</taxon>
        <taxon>Rhodoreae</taxon>
        <taxon>Rhododendron</taxon>
    </lineage>
</organism>
<comment type="caution">
    <text evidence="1">The sequence shown here is derived from an EMBL/GenBank/DDBJ whole genome shotgun (WGS) entry which is preliminary data.</text>
</comment>
<evidence type="ECO:0000313" key="1">
    <source>
        <dbReference type="EMBL" id="KAF7153795.1"/>
    </source>
</evidence>
<keyword evidence="2" id="KW-1185">Reference proteome</keyword>